<comment type="caution">
    <text evidence="10">The sequence shown here is derived from an EMBL/GenBank/DDBJ whole genome shotgun (WGS) entry which is preliminary data.</text>
</comment>
<feature type="domain" description="DUF2510" evidence="9">
    <location>
        <begin position="6"/>
        <end position="45"/>
    </location>
</feature>
<dbReference type="Pfam" id="PF10708">
    <property type="entry name" value="DUF2510"/>
    <property type="match status" value="1"/>
</dbReference>
<evidence type="ECO:0000313" key="10">
    <source>
        <dbReference type="EMBL" id="TWJ11688.1"/>
    </source>
</evidence>
<evidence type="ECO:0000259" key="9">
    <source>
        <dbReference type="Pfam" id="PF10708"/>
    </source>
</evidence>
<gene>
    <name evidence="10" type="ORF">LX16_2415</name>
</gene>
<dbReference type="OrthoDB" id="5244233at2"/>
<accession>A0A562V1D6</accession>
<feature type="domain" description="RDD" evidence="8">
    <location>
        <begin position="85"/>
        <end position="239"/>
    </location>
</feature>
<organism evidence="10 11">
    <name type="scientific">Stackebrandtia albiflava</name>
    <dbReference type="NCBI Taxonomy" id="406432"/>
    <lineage>
        <taxon>Bacteria</taxon>
        <taxon>Bacillati</taxon>
        <taxon>Actinomycetota</taxon>
        <taxon>Actinomycetes</taxon>
        <taxon>Glycomycetales</taxon>
        <taxon>Glycomycetaceae</taxon>
        <taxon>Stackebrandtia</taxon>
    </lineage>
</organism>
<evidence type="ECO:0000256" key="1">
    <source>
        <dbReference type="ARBA" id="ARBA00004651"/>
    </source>
</evidence>
<evidence type="ECO:0000256" key="5">
    <source>
        <dbReference type="ARBA" id="ARBA00023136"/>
    </source>
</evidence>
<dbReference type="AlphaFoldDB" id="A0A562V1D6"/>
<comment type="subcellular location">
    <subcellularLocation>
        <location evidence="1">Cell membrane</location>
        <topology evidence="1">Multi-pass membrane protein</topology>
    </subcellularLocation>
</comment>
<dbReference type="Proteomes" id="UP000321617">
    <property type="component" value="Unassembled WGS sequence"/>
</dbReference>
<dbReference type="Pfam" id="PF06271">
    <property type="entry name" value="RDD"/>
    <property type="match status" value="1"/>
</dbReference>
<dbReference type="PANTHER" id="PTHR36115:SF4">
    <property type="entry name" value="MEMBRANE PROTEIN"/>
    <property type="match status" value="1"/>
</dbReference>
<keyword evidence="3 7" id="KW-0812">Transmembrane</keyword>
<dbReference type="PANTHER" id="PTHR36115">
    <property type="entry name" value="PROLINE-RICH ANTIGEN HOMOLOG-RELATED"/>
    <property type="match status" value="1"/>
</dbReference>
<evidence type="ECO:0000256" key="3">
    <source>
        <dbReference type="ARBA" id="ARBA00022692"/>
    </source>
</evidence>
<protein>
    <submittedName>
        <fullName evidence="10">Uncharacterized protein DUF2510</fullName>
    </submittedName>
</protein>
<keyword evidence="11" id="KW-1185">Reference proteome</keyword>
<feature type="compositionally biased region" description="Pro residues" evidence="6">
    <location>
        <begin position="43"/>
        <end position="67"/>
    </location>
</feature>
<evidence type="ECO:0000256" key="2">
    <source>
        <dbReference type="ARBA" id="ARBA00022475"/>
    </source>
</evidence>
<keyword evidence="5 7" id="KW-0472">Membrane</keyword>
<evidence type="ECO:0000256" key="4">
    <source>
        <dbReference type="ARBA" id="ARBA00022989"/>
    </source>
</evidence>
<dbReference type="EMBL" id="VLLL01000006">
    <property type="protein sequence ID" value="TWJ11688.1"/>
    <property type="molecule type" value="Genomic_DNA"/>
</dbReference>
<feature type="transmembrane region" description="Helical" evidence="7">
    <location>
        <begin position="200"/>
        <end position="223"/>
    </location>
</feature>
<reference evidence="10 11" key="1">
    <citation type="journal article" date="2013" name="Stand. Genomic Sci.">
        <title>Genomic Encyclopedia of Type Strains, Phase I: The one thousand microbial genomes (KMG-I) project.</title>
        <authorList>
            <person name="Kyrpides N.C."/>
            <person name="Woyke T."/>
            <person name="Eisen J.A."/>
            <person name="Garrity G."/>
            <person name="Lilburn T.G."/>
            <person name="Beck B.J."/>
            <person name="Whitman W.B."/>
            <person name="Hugenholtz P."/>
            <person name="Klenk H.P."/>
        </authorList>
    </citation>
    <scope>NUCLEOTIDE SEQUENCE [LARGE SCALE GENOMIC DNA]</scope>
    <source>
        <strain evidence="10 11">DSM 45044</strain>
    </source>
</reference>
<dbReference type="RefSeq" id="WP_147138180.1">
    <property type="nucleotide sequence ID" value="NZ_BAABIJ010000002.1"/>
</dbReference>
<feature type="transmembrane region" description="Helical" evidence="7">
    <location>
        <begin position="147"/>
        <end position="164"/>
    </location>
</feature>
<dbReference type="InterPro" id="IPR051791">
    <property type="entry name" value="Pra-immunoreactive"/>
</dbReference>
<feature type="transmembrane region" description="Helical" evidence="7">
    <location>
        <begin position="91"/>
        <end position="114"/>
    </location>
</feature>
<evidence type="ECO:0000256" key="6">
    <source>
        <dbReference type="SAM" id="MobiDB-lite"/>
    </source>
</evidence>
<evidence type="ECO:0000313" key="11">
    <source>
        <dbReference type="Proteomes" id="UP000321617"/>
    </source>
</evidence>
<dbReference type="InterPro" id="IPR010432">
    <property type="entry name" value="RDD"/>
</dbReference>
<evidence type="ECO:0000259" key="8">
    <source>
        <dbReference type="Pfam" id="PF06271"/>
    </source>
</evidence>
<dbReference type="GO" id="GO:0005886">
    <property type="term" value="C:plasma membrane"/>
    <property type="evidence" value="ECO:0007669"/>
    <property type="project" value="UniProtKB-SubCell"/>
</dbReference>
<dbReference type="InterPro" id="IPR018929">
    <property type="entry name" value="DUF2510"/>
</dbReference>
<keyword evidence="4 7" id="KW-1133">Transmembrane helix</keyword>
<evidence type="ECO:0000256" key="7">
    <source>
        <dbReference type="SAM" id="Phobius"/>
    </source>
</evidence>
<feature type="region of interest" description="Disordered" evidence="6">
    <location>
        <begin position="29"/>
        <end position="69"/>
    </location>
</feature>
<name>A0A562V1D6_9ACTN</name>
<proteinExistence type="predicted"/>
<sequence length="263" mass="29069">MTNIEPGWYRDPAAPDTQRYWDGEEWIGKPVGLDEVPPERPEPLPAPAPPPAPEPARKSPPTPPPPGVRLSEAQVAELMAGRRPAEPGLRLVARLIDVVAVLLLNVVVNGWFVYQYVQEMMPVVRSILSDPTIDPADLVISDQATRLQWTIMAIGVLLWFLYEVPSTVSSGQTLGKRIMGIQVASIPFPKLRYGMVISRWSLLLLPVLCFPFGVILSIVDGVWCLHDRPFRQCLHDKSAMTMVIVKPTAPHVEGDADVATDPH</sequence>
<keyword evidence="2" id="KW-1003">Cell membrane</keyword>